<feature type="region of interest" description="Disordered" evidence="1">
    <location>
        <begin position="788"/>
        <end position="839"/>
    </location>
</feature>
<accession>A0A1I6M7T1</accession>
<dbReference type="AlphaFoldDB" id="A0A1I6M7T1"/>
<evidence type="ECO:0000313" key="4">
    <source>
        <dbReference type="Proteomes" id="UP000199024"/>
    </source>
</evidence>
<gene>
    <name evidence="3" type="ORF">SAMN05421771_2011</name>
</gene>
<dbReference type="STRING" id="474950.SAMN05421771_2011"/>
<reference evidence="3 4" key="1">
    <citation type="submission" date="2016-10" db="EMBL/GenBank/DDBJ databases">
        <authorList>
            <person name="de Groot N.N."/>
        </authorList>
    </citation>
    <scope>NUCLEOTIDE SEQUENCE [LARGE SCALE GENOMIC DNA]</scope>
    <source>
        <strain evidence="3 4">DSM 21001</strain>
    </source>
</reference>
<dbReference type="EMBL" id="FOZL01000001">
    <property type="protein sequence ID" value="SFS11754.1"/>
    <property type="molecule type" value="Genomic_DNA"/>
</dbReference>
<evidence type="ECO:0000256" key="1">
    <source>
        <dbReference type="SAM" id="MobiDB-lite"/>
    </source>
</evidence>
<dbReference type="Pfam" id="PF03968">
    <property type="entry name" value="LptD_N"/>
    <property type="match status" value="1"/>
</dbReference>
<proteinExistence type="predicted"/>
<organism evidence="3 4">
    <name type="scientific">Granulicella pectinivorans</name>
    <dbReference type="NCBI Taxonomy" id="474950"/>
    <lineage>
        <taxon>Bacteria</taxon>
        <taxon>Pseudomonadati</taxon>
        <taxon>Acidobacteriota</taxon>
        <taxon>Terriglobia</taxon>
        <taxon>Terriglobales</taxon>
        <taxon>Acidobacteriaceae</taxon>
        <taxon>Granulicella</taxon>
    </lineage>
</organism>
<protein>
    <submittedName>
        <fullName evidence="3">Lipopolysaccharide export system protein LptA</fullName>
    </submittedName>
</protein>
<dbReference type="InterPro" id="IPR005653">
    <property type="entry name" value="OstA-like_N"/>
</dbReference>
<dbReference type="Gene3D" id="2.60.450.10">
    <property type="entry name" value="Lipopolysaccharide (LPS) transport protein A like domain"/>
    <property type="match status" value="2"/>
</dbReference>
<sequence>MRTSVEKLRLGLVAVAALLVLVVAGFLSYAHYRSKNFIKNLPKTLGANITREANGYTWSQTVQGRTVFTLHAAKLEQKQDGKYTLHDVGIVLYGRKQDRTDRIYGNEFEYDQQAGIVRGVGEVHMDLQAPASSANGERKDQPVGGDEAGMIHVLTSGLVYLEKLGVAATSEDIEFSQKEMKGWAHGADYNADSGVLVLQSAVRMNGLTKSGPVVMTASRAEWNRRQQVLNLTQVKSVTTGETIEAEHAVVNLTQAGQPQRMEADGHVSVARAEGGLLQSARADVAFWPNGKAKDARFNGGVVYTDDDDAKHARGTSDAAHVVFDGAGLADRMVMTGGAELQMRQKAAASDAWSQKNVSGQTVDVALGAAAGPAGKRQIRDAEATGGARVVAVSEGVKTRTEMTGDDLKAHFLAGNRVERVEGTGHTVLHQLNAEGVDEVSSGDTTELLFRAATVKGRAKTASSVAAGAEELVSAVQVGHVSTVRKRMKVKTVGAAPVLVEERATADRAAFDADLDQVTLTGGVQLTNVGSTLWGGKVVVERGTGNATAEGGVRVNYAQVAKDGKDGEPVHVLADHAELKRGTPVVKGAKNAPDDVAFFYGVTGKPARLWQGGSQVQAPVLKFEEGVKRLTANGPGPGMVVHTVLVGAAKAVVVPKADAPKKDGKGPGVVRVASREMVYTDGLREVVFSGGVVVEDAGGSMKAQKATAYLSQPPSTAGAVGKTLEVGSSAAPRNDKTAKTDQPFLGGSVERVVAVGKVEIDQPGKHGAGEELVYTASDQMFVLTGTKETPPRMEDETRGTVTGESIRFHSGDDSVVVTGESIEQGKGKAAGKRTETRVKQ</sequence>
<dbReference type="Proteomes" id="UP000199024">
    <property type="component" value="Unassembled WGS sequence"/>
</dbReference>
<feature type="compositionally biased region" description="Basic and acidic residues" evidence="1">
    <location>
        <begin position="788"/>
        <end position="797"/>
    </location>
</feature>
<feature type="domain" description="Organic solvent tolerance-like N-terminal" evidence="2">
    <location>
        <begin position="671"/>
        <end position="808"/>
    </location>
</feature>
<keyword evidence="4" id="KW-1185">Reference proteome</keyword>
<evidence type="ECO:0000313" key="3">
    <source>
        <dbReference type="EMBL" id="SFS11754.1"/>
    </source>
</evidence>
<evidence type="ECO:0000259" key="2">
    <source>
        <dbReference type="Pfam" id="PF03968"/>
    </source>
</evidence>
<name>A0A1I6M7T1_9BACT</name>